<keyword evidence="4" id="KW-0812">Transmembrane</keyword>
<gene>
    <name evidence="6" type="ORF">JAO82_02655</name>
</gene>
<feature type="region of interest" description="Disordered" evidence="3">
    <location>
        <begin position="80"/>
        <end position="101"/>
    </location>
</feature>
<dbReference type="GO" id="GO:0000160">
    <property type="term" value="P:phosphorelay signal transduction system"/>
    <property type="evidence" value="ECO:0007669"/>
    <property type="project" value="InterPro"/>
</dbReference>
<evidence type="ECO:0000313" key="6">
    <source>
        <dbReference type="EMBL" id="MBI6628773.1"/>
    </source>
</evidence>
<dbReference type="PROSITE" id="PS50110">
    <property type="entry name" value="RESPONSE_REGULATORY"/>
    <property type="match status" value="1"/>
</dbReference>
<evidence type="ECO:0000256" key="3">
    <source>
        <dbReference type="SAM" id="MobiDB-lite"/>
    </source>
</evidence>
<dbReference type="RefSeq" id="WP_198684768.1">
    <property type="nucleotide sequence ID" value="NZ_JAEIJD010000001.1"/>
</dbReference>
<protein>
    <submittedName>
        <fullName evidence="6">Response regulator</fullName>
    </submittedName>
</protein>
<dbReference type="PANTHER" id="PTHR44591:SF3">
    <property type="entry name" value="RESPONSE REGULATORY DOMAIN-CONTAINING PROTEIN"/>
    <property type="match status" value="1"/>
</dbReference>
<keyword evidence="7" id="KW-1185">Reference proteome</keyword>
<dbReference type="SMART" id="SM00448">
    <property type="entry name" value="REC"/>
    <property type="match status" value="1"/>
</dbReference>
<dbReference type="AlphaFoldDB" id="A0A934HIG8"/>
<sequence length="428" mass="46842">MIIGYIVIGILTGLLALVSALVSGASIWSALALYSLVGAIGMITVPLVRFAIGALESEPEAPSNKDVLDAEVEVIAPLSPPASEGEDLERHERPAPRVVESGESAPPFRILAVDDDPSVLELIPMIAATGGYSDLTTVANGKLALEALTSKNTVFDCLLFDINMPEIDGIELCARVRQIPTYRDTPVIMLTAMRDIKYMDRAFQAGATDYTTKPFDITELTDRLKFAEESITAQRRSSAMAETAGHRADVGHHRPFALPDKIRIDGNASLIELAAASNYVAQLSREQLSKVHVTAVKIDHIENIHAITRSKMFERILREVAGVVQSTLDGRLMAYTGNGVLLCISDITDLDPSLVEESVRSGLMGMTFTNRDNDLFQIAVSIGEPVMPIESKIKRSEITFDRAIIRAENRFYQKQHELMQDGAQKHQQ</sequence>
<feature type="transmembrane region" description="Helical" evidence="4">
    <location>
        <begin position="34"/>
        <end position="55"/>
    </location>
</feature>
<evidence type="ECO:0000256" key="1">
    <source>
        <dbReference type="ARBA" id="ARBA00022553"/>
    </source>
</evidence>
<evidence type="ECO:0000259" key="5">
    <source>
        <dbReference type="PROSITE" id="PS50110"/>
    </source>
</evidence>
<dbReference type="PANTHER" id="PTHR44591">
    <property type="entry name" value="STRESS RESPONSE REGULATOR PROTEIN 1"/>
    <property type="match status" value="1"/>
</dbReference>
<keyword evidence="1 2" id="KW-0597">Phosphoprotein</keyword>
<keyword evidence="4" id="KW-0472">Membrane</keyword>
<dbReference type="InterPro" id="IPR001789">
    <property type="entry name" value="Sig_transdc_resp-reg_receiver"/>
</dbReference>
<proteinExistence type="predicted"/>
<dbReference type="Gene3D" id="3.40.50.2300">
    <property type="match status" value="1"/>
</dbReference>
<dbReference type="Proteomes" id="UP000613255">
    <property type="component" value="Unassembled WGS sequence"/>
</dbReference>
<dbReference type="InterPro" id="IPR050595">
    <property type="entry name" value="Bact_response_regulator"/>
</dbReference>
<feature type="domain" description="Response regulatory" evidence="5">
    <location>
        <begin position="109"/>
        <end position="228"/>
    </location>
</feature>
<evidence type="ECO:0000313" key="7">
    <source>
        <dbReference type="Proteomes" id="UP000613255"/>
    </source>
</evidence>
<dbReference type="Pfam" id="PF00072">
    <property type="entry name" value="Response_reg"/>
    <property type="match status" value="1"/>
</dbReference>
<evidence type="ECO:0000256" key="4">
    <source>
        <dbReference type="SAM" id="Phobius"/>
    </source>
</evidence>
<keyword evidence="4" id="KW-1133">Transmembrane helix</keyword>
<reference evidence="6" key="1">
    <citation type="submission" date="2020-12" db="EMBL/GenBank/DDBJ databases">
        <title>Pontibaca salina gen. nov., sp. nov., isolated from marine sediment.</title>
        <authorList>
            <person name="Bo J."/>
            <person name="Wang S."/>
            <person name="Song X."/>
            <person name="Du Z."/>
        </authorList>
    </citation>
    <scope>NUCLEOTIDE SEQUENCE</scope>
    <source>
        <strain evidence="6">S1109L</strain>
    </source>
</reference>
<dbReference type="SUPFAM" id="SSF52172">
    <property type="entry name" value="CheY-like"/>
    <property type="match status" value="1"/>
</dbReference>
<comment type="caution">
    <text evidence="6">The sequence shown here is derived from an EMBL/GenBank/DDBJ whole genome shotgun (WGS) entry which is preliminary data.</text>
</comment>
<evidence type="ECO:0000256" key="2">
    <source>
        <dbReference type="PROSITE-ProRule" id="PRU00169"/>
    </source>
</evidence>
<feature type="modified residue" description="4-aspartylphosphate" evidence="2">
    <location>
        <position position="161"/>
    </location>
</feature>
<name>A0A934HIG8_9RHOB</name>
<dbReference type="InterPro" id="IPR011006">
    <property type="entry name" value="CheY-like_superfamily"/>
</dbReference>
<organism evidence="6 7">
    <name type="scientific">Pontibaca salina</name>
    <dbReference type="NCBI Taxonomy" id="2795731"/>
    <lineage>
        <taxon>Bacteria</taxon>
        <taxon>Pseudomonadati</taxon>
        <taxon>Pseudomonadota</taxon>
        <taxon>Alphaproteobacteria</taxon>
        <taxon>Rhodobacterales</taxon>
        <taxon>Roseobacteraceae</taxon>
        <taxon>Pontibaca</taxon>
    </lineage>
</organism>
<dbReference type="EMBL" id="JAEIJD010000001">
    <property type="protein sequence ID" value="MBI6628773.1"/>
    <property type="molecule type" value="Genomic_DNA"/>
</dbReference>
<accession>A0A934HIG8</accession>